<dbReference type="STRING" id="398512.Bccel_5849"/>
<evidence type="ECO:0000313" key="3">
    <source>
        <dbReference type="Proteomes" id="UP000036923"/>
    </source>
</evidence>
<sequence>MVQDNKKRVCLYGLDQLALIIICDSGVIYDNQTAGNSCLQKNEEGILTVIFDDLGDILKSLAEFTINKIRLTESDADEINKILWNRSATRMLSVDRDKLDESVEAWIYVDISPNEELVKDIEEKGEDIYPTYEFRGFGRCKGVLTWNNSD</sequence>
<gene>
    <name evidence="1" type="ORF">Bccel_5849</name>
    <name evidence="2" type="ORF">Bccel_5858</name>
</gene>
<dbReference type="Proteomes" id="UP000036923">
    <property type="component" value="Unassembled WGS sequence"/>
</dbReference>
<keyword evidence="3" id="KW-1185">Reference proteome</keyword>
<dbReference type="AlphaFoldDB" id="A0A0L6JXT5"/>
<comment type="caution">
    <text evidence="1">The sequence shown here is derived from an EMBL/GenBank/DDBJ whole genome shotgun (WGS) entry which is preliminary data.</text>
</comment>
<evidence type="ECO:0000313" key="2">
    <source>
        <dbReference type="EMBL" id="KNY30578.1"/>
    </source>
</evidence>
<evidence type="ECO:0000313" key="1">
    <source>
        <dbReference type="EMBL" id="KNY30569.1"/>
    </source>
</evidence>
<reference evidence="1" key="1">
    <citation type="submission" date="2015-07" db="EMBL/GenBank/DDBJ databases">
        <title>MeaNS - Measles Nucleotide Surveillance Program.</title>
        <authorList>
            <person name="Tran T."/>
            <person name="Druce J."/>
        </authorList>
    </citation>
    <scope>NUCLEOTIDE SEQUENCE</scope>
    <source>
        <strain evidence="1">DSM 2933</strain>
    </source>
</reference>
<dbReference type="InterPro" id="IPR046182">
    <property type="entry name" value="DUF6210"/>
</dbReference>
<proteinExistence type="predicted"/>
<dbReference type="OrthoDB" id="72338at2"/>
<name>A0A0L6JXT5_9FIRM</name>
<dbReference type="RefSeq" id="WP_036946102.1">
    <property type="nucleotide sequence ID" value="NZ_JQKC01000120.1"/>
</dbReference>
<accession>A0A0L6JXT5</accession>
<dbReference type="EMBL" id="LGTC01000001">
    <property type="protein sequence ID" value="KNY30569.1"/>
    <property type="molecule type" value="Genomic_DNA"/>
</dbReference>
<dbReference type="EMBL" id="LGTC01000001">
    <property type="protein sequence ID" value="KNY30578.1"/>
    <property type="molecule type" value="Genomic_DNA"/>
</dbReference>
<dbReference type="Pfam" id="PF19715">
    <property type="entry name" value="DUF6210"/>
    <property type="match status" value="1"/>
</dbReference>
<reference evidence="3" key="2">
    <citation type="submission" date="2015-07" db="EMBL/GenBank/DDBJ databases">
        <title>Near-Complete Genome Sequence of the Cellulolytic Bacterium Bacteroides (Pseudobacteroides) cellulosolvens ATCC 35603.</title>
        <authorList>
            <person name="Dassa B."/>
            <person name="Utturkar S.M."/>
            <person name="Klingeman D.M."/>
            <person name="Hurt R.A."/>
            <person name="Keller M."/>
            <person name="Xu J."/>
            <person name="Reddy Y.H.K."/>
            <person name="Borovok I."/>
            <person name="Grinberg I.R."/>
            <person name="Lamed R."/>
            <person name="Zhivin O."/>
            <person name="Bayer E.A."/>
            <person name="Brown S.D."/>
        </authorList>
    </citation>
    <scope>NUCLEOTIDE SEQUENCE [LARGE SCALE GENOMIC DNA]</scope>
    <source>
        <strain evidence="3">DSM 2933</strain>
    </source>
</reference>
<protein>
    <submittedName>
        <fullName evidence="1">Uncharacterized protein</fullName>
    </submittedName>
</protein>
<organism evidence="1 3">
    <name type="scientific">Pseudobacteroides cellulosolvens ATCC 35603 = DSM 2933</name>
    <dbReference type="NCBI Taxonomy" id="398512"/>
    <lineage>
        <taxon>Bacteria</taxon>
        <taxon>Bacillati</taxon>
        <taxon>Bacillota</taxon>
        <taxon>Clostridia</taxon>
        <taxon>Eubacteriales</taxon>
        <taxon>Oscillospiraceae</taxon>
        <taxon>Pseudobacteroides</taxon>
    </lineage>
</organism>